<dbReference type="AlphaFoldDB" id="A0AAV4NDD4"/>
<dbReference type="EMBL" id="BPLR01003173">
    <property type="protein sequence ID" value="GIX81830.1"/>
    <property type="molecule type" value="Genomic_DNA"/>
</dbReference>
<organism evidence="3 4">
    <name type="scientific">Caerostris extrusa</name>
    <name type="common">Bark spider</name>
    <name type="synonym">Caerostris bankana</name>
    <dbReference type="NCBI Taxonomy" id="172846"/>
    <lineage>
        <taxon>Eukaryota</taxon>
        <taxon>Metazoa</taxon>
        <taxon>Ecdysozoa</taxon>
        <taxon>Arthropoda</taxon>
        <taxon>Chelicerata</taxon>
        <taxon>Arachnida</taxon>
        <taxon>Araneae</taxon>
        <taxon>Araneomorphae</taxon>
        <taxon>Entelegynae</taxon>
        <taxon>Araneoidea</taxon>
        <taxon>Araneidae</taxon>
        <taxon>Caerostris</taxon>
    </lineage>
</organism>
<reference evidence="3 4" key="1">
    <citation type="submission" date="2021-06" db="EMBL/GenBank/DDBJ databases">
        <title>Caerostris extrusa draft genome.</title>
        <authorList>
            <person name="Kono N."/>
            <person name="Arakawa K."/>
        </authorList>
    </citation>
    <scope>NUCLEOTIDE SEQUENCE [LARGE SCALE GENOMIC DNA]</scope>
</reference>
<proteinExistence type="predicted"/>
<evidence type="ECO:0000313" key="4">
    <source>
        <dbReference type="Proteomes" id="UP001054945"/>
    </source>
</evidence>
<dbReference type="GO" id="GO:0005524">
    <property type="term" value="F:ATP binding"/>
    <property type="evidence" value="ECO:0007669"/>
    <property type="project" value="UniProtKB-KW"/>
</dbReference>
<accession>A0AAV4NDD4</accession>
<keyword evidence="1" id="KW-0547">Nucleotide-binding</keyword>
<dbReference type="InterPro" id="IPR027417">
    <property type="entry name" value="P-loop_NTPase"/>
</dbReference>
<dbReference type="PANTHER" id="PTHR24223">
    <property type="entry name" value="ATP-BINDING CASSETTE SUB-FAMILY C"/>
    <property type="match status" value="1"/>
</dbReference>
<dbReference type="InterPro" id="IPR050173">
    <property type="entry name" value="ABC_transporter_C-like"/>
</dbReference>
<comment type="caution">
    <text evidence="3">The sequence shown here is derived from an EMBL/GenBank/DDBJ whole genome shotgun (WGS) entry which is preliminary data.</text>
</comment>
<dbReference type="Gene3D" id="3.40.50.300">
    <property type="entry name" value="P-loop containing nucleotide triphosphate hydrolases"/>
    <property type="match status" value="1"/>
</dbReference>
<dbReference type="GO" id="GO:0016020">
    <property type="term" value="C:membrane"/>
    <property type="evidence" value="ECO:0007669"/>
    <property type="project" value="TreeGrafter"/>
</dbReference>
<name>A0AAV4NDD4_CAEEX</name>
<keyword evidence="4" id="KW-1185">Reference proteome</keyword>
<dbReference type="Proteomes" id="UP001054945">
    <property type="component" value="Unassembled WGS sequence"/>
</dbReference>
<sequence length="100" mass="11620">MITYALSVTDALMWFVRMNTELENKSISVERLDEYSKLTSEAPWYLTQDNFYHDWPQSGCIDFINYSTRYAEGLEYVLKEISLHIEANEKLVLLDATGAV</sequence>
<dbReference type="GO" id="GO:0042626">
    <property type="term" value="F:ATPase-coupled transmembrane transporter activity"/>
    <property type="evidence" value="ECO:0007669"/>
    <property type="project" value="TreeGrafter"/>
</dbReference>
<evidence type="ECO:0000256" key="2">
    <source>
        <dbReference type="ARBA" id="ARBA00022840"/>
    </source>
</evidence>
<gene>
    <name evidence="3" type="primary">Abcc3</name>
    <name evidence="3" type="ORF">CEXT_561281</name>
</gene>
<protein>
    <submittedName>
        <fullName evidence="3">Canalicular multispecific organic anion transporter 2</fullName>
    </submittedName>
</protein>
<keyword evidence="2" id="KW-0067">ATP-binding</keyword>
<evidence type="ECO:0000313" key="3">
    <source>
        <dbReference type="EMBL" id="GIX81830.1"/>
    </source>
</evidence>
<evidence type="ECO:0000256" key="1">
    <source>
        <dbReference type="ARBA" id="ARBA00022741"/>
    </source>
</evidence>